<name>A0A1G8CU16_9PSED</name>
<dbReference type="STRING" id="428992.SAMN05216272_101762"/>
<organism evidence="2 3">
    <name type="scientific">Pseudomonas panipatensis</name>
    <dbReference type="NCBI Taxonomy" id="428992"/>
    <lineage>
        <taxon>Bacteria</taxon>
        <taxon>Pseudomonadati</taxon>
        <taxon>Pseudomonadota</taxon>
        <taxon>Gammaproteobacteria</taxon>
        <taxon>Pseudomonadales</taxon>
        <taxon>Pseudomonadaceae</taxon>
        <taxon>Pseudomonas</taxon>
    </lineage>
</organism>
<evidence type="ECO:0000256" key="1">
    <source>
        <dbReference type="SAM" id="MobiDB-lite"/>
    </source>
</evidence>
<dbReference type="AlphaFoldDB" id="A0A1G8CU16"/>
<gene>
    <name evidence="2" type="ORF">SAMN05216272_101762</name>
</gene>
<dbReference type="EMBL" id="FNDS01000001">
    <property type="protein sequence ID" value="SDH48753.1"/>
    <property type="molecule type" value="Genomic_DNA"/>
</dbReference>
<feature type="region of interest" description="Disordered" evidence="1">
    <location>
        <begin position="168"/>
        <end position="210"/>
    </location>
</feature>
<sequence length="249" mass="27516">MTSIRRAFNGNTAQEQKAPGLLAWSLLDPSIQQQLKLLSAANQLLALNIVGKLVDVLICQYTFALEGSHQPSEGPSKAKNSNCYLGCWRRRDINSVQNISEVVLHFIPKMPVRAKTKGVRASFGRYVHEKSLTSHISDDLRNHGAEHNILPPLCLVISSILRARDVHRGQNRNDGTNCLHPGRSIAAAPRPTGHPPKRNSSQWRDEQSSKKAAHWQPESYLIWHSGHPLAINEVRSMPMALSAAQGVAA</sequence>
<reference evidence="3" key="1">
    <citation type="submission" date="2016-10" db="EMBL/GenBank/DDBJ databases">
        <authorList>
            <person name="Varghese N."/>
            <person name="Submissions S."/>
        </authorList>
    </citation>
    <scope>NUCLEOTIDE SEQUENCE [LARGE SCALE GENOMIC DNA]</scope>
    <source>
        <strain evidence="3">CCM 7469</strain>
    </source>
</reference>
<keyword evidence="3" id="KW-1185">Reference proteome</keyword>
<accession>A0A1G8CU16</accession>
<evidence type="ECO:0000313" key="2">
    <source>
        <dbReference type="EMBL" id="SDH48753.1"/>
    </source>
</evidence>
<protein>
    <submittedName>
        <fullName evidence="2">Uncharacterized protein</fullName>
    </submittedName>
</protein>
<proteinExistence type="predicted"/>
<dbReference type="RefSeq" id="WP_139199026.1">
    <property type="nucleotide sequence ID" value="NZ_FNDS01000001.1"/>
</dbReference>
<evidence type="ECO:0000313" key="3">
    <source>
        <dbReference type="Proteomes" id="UP000199636"/>
    </source>
</evidence>
<dbReference type="Proteomes" id="UP000199636">
    <property type="component" value="Unassembled WGS sequence"/>
</dbReference>